<dbReference type="HOGENOM" id="CLU_333375_0_0_3"/>
<feature type="coiled-coil region" evidence="12">
    <location>
        <begin position="368"/>
        <end position="402"/>
    </location>
</feature>
<dbReference type="InterPro" id="IPR003661">
    <property type="entry name" value="HisK_dim/P_dom"/>
</dbReference>
<dbReference type="InterPro" id="IPR036890">
    <property type="entry name" value="HATPase_C_sf"/>
</dbReference>
<proteinExistence type="predicted"/>
<dbReference type="SMART" id="SM00388">
    <property type="entry name" value="HisKA"/>
    <property type="match status" value="1"/>
</dbReference>
<dbReference type="InterPro" id="IPR042240">
    <property type="entry name" value="CHASE_sf"/>
</dbReference>
<dbReference type="Gene3D" id="3.30.450.350">
    <property type="entry name" value="CHASE domain"/>
    <property type="match status" value="1"/>
</dbReference>
<dbReference type="PANTHER" id="PTHR43047">
    <property type="entry name" value="TWO-COMPONENT HISTIDINE PROTEIN KINASE"/>
    <property type="match status" value="1"/>
</dbReference>
<comment type="subcellular location">
    <subcellularLocation>
        <location evidence="2">Membrane</location>
    </subcellularLocation>
</comment>
<evidence type="ECO:0000259" key="15">
    <source>
        <dbReference type="PROSITE" id="PS50110"/>
    </source>
</evidence>
<dbReference type="eggNOG" id="COG3614">
    <property type="taxonomic scope" value="Bacteria"/>
</dbReference>
<dbReference type="InterPro" id="IPR004358">
    <property type="entry name" value="Sig_transdc_His_kin-like_C"/>
</dbReference>
<dbReference type="SMART" id="SM00387">
    <property type="entry name" value="HATPase_c"/>
    <property type="match status" value="1"/>
</dbReference>
<feature type="modified residue" description="4-aspartylphosphate" evidence="11">
    <location>
        <position position="699"/>
    </location>
</feature>
<keyword evidence="7 17" id="KW-0418">Kinase</keyword>
<dbReference type="InterPro" id="IPR003594">
    <property type="entry name" value="HATPase_dom"/>
</dbReference>
<evidence type="ECO:0000256" key="10">
    <source>
        <dbReference type="ARBA" id="ARBA00023136"/>
    </source>
</evidence>
<dbReference type="Pfam" id="PF03924">
    <property type="entry name" value="CHASE"/>
    <property type="match status" value="1"/>
</dbReference>
<dbReference type="AlphaFoldDB" id="B7JZX3"/>
<dbReference type="OrthoDB" id="9808408at2"/>
<dbReference type="PRINTS" id="PR00344">
    <property type="entry name" value="BCTRLSENSOR"/>
</dbReference>
<keyword evidence="4 11" id="KW-0597">Phosphoprotein</keyword>
<evidence type="ECO:0000256" key="8">
    <source>
        <dbReference type="ARBA" id="ARBA00022989"/>
    </source>
</evidence>
<evidence type="ECO:0000256" key="13">
    <source>
        <dbReference type="SAM" id="Phobius"/>
    </source>
</evidence>
<evidence type="ECO:0000256" key="4">
    <source>
        <dbReference type="ARBA" id="ARBA00022553"/>
    </source>
</evidence>
<feature type="domain" description="Response regulatory" evidence="15">
    <location>
        <begin position="650"/>
        <end position="767"/>
    </location>
</feature>
<evidence type="ECO:0000256" key="1">
    <source>
        <dbReference type="ARBA" id="ARBA00000085"/>
    </source>
</evidence>
<evidence type="ECO:0000313" key="17">
    <source>
        <dbReference type="EMBL" id="ACK66120.1"/>
    </source>
</evidence>
<dbReference type="SUPFAM" id="SSF55874">
    <property type="entry name" value="ATPase domain of HSP90 chaperone/DNA topoisomerase II/histidine kinase"/>
    <property type="match status" value="1"/>
</dbReference>
<dbReference type="CDD" id="cd00082">
    <property type="entry name" value="HisKA"/>
    <property type="match status" value="1"/>
</dbReference>
<dbReference type="eggNOG" id="COG2205">
    <property type="taxonomic scope" value="Bacteria"/>
</dbReference>
<dbReference type="EC" id="2.7.13.3" evidence="3"/>
<protein>
    <recommendedName>
        <fullName evidence="3">histidine kinase</fullName>
        <ecNumber evidence="3">2.7.13.3</ecNumber>
    </recommendedName>
</protein>
<dbReference type="Pfam" id="PF00072">
    <property type="entry name" value="Response_reg"/>
    <property type="match status" value="1"/>
</dbReference>
<evidence type="ECO:0000256" key="9">
    <source>
        <dbReference type="ARBA" id="ARBA00023012"/>
    </source>
</evidence>
<evidence type="ECO:0000256" key="11">
    <source>
        <dbReference type="PROSITE-ProRule" id="PRU00169"/>
    </source>
</evidence>
<feature type="domain" description="Histidine kinase" evidence="14">
    <location>
        <begin position="402"/>
        <end position="624"/>
    </location>
</feature>
<accession>B7JZX3</accession>
<dbReference type="RefSeq" id="WP_012595388.1">
    <property type="nucleotide sequence ID" value="NC_011726.1"/>
</dbReference>
<evidence type="ECO:0000256" key="3">
    <source>
        <dbReference type="ARBA" id="ARBA00012438"/>
    </source>
</evidence>
<dbReference type="SMART" id="SM01079">
    <property type="entry name" value="CHASE"/>
    <property type="match status" value="1"/>
</dbReference>
<dbReference type="Pfam" id="PF00512">
    <property type="entry name" value="HisKA"/>
    <property type="match status" value="1"/>
</dbReference>
<organism evidence="17 18">
    <name type="scientific">Rippkaea orientalis (strain PCC 8801 / RF-1)</name>
    <name type="common">Cyanothece sp. (strain PCC 8801)</name>
    <dbReference type="NCBI Taxonomy" id="41431"/>
    <lineage>
        <taxon>Bacteria</taxon>
        <taxon>Bacillati</taxon>
        <taxon>Cyanobacteriota</taxon>
        <taxon>Cyanophyceae</taxon>
        <taxon>Oscillatoriophycideae</taxon>
        <taxon>Chroococcales</taxon>
        <taxon>Aphanothecaceae</taxon>
        <taxon>Rippkaea</taxon>
        <taxon>Rippkaea orientalis</taxon>
    </lineage>
</organism>
<dbReference type="InterPro" id="IPR011006">
    <property type="entry name" value="CheY-like_superfamily"/>
</dbReference>
<reference evidence="18" key="1">
    <citation type="journal article" date="2011" name="MBio">
        <title>Novel metabolic attributes of the genus Cyanothece, comprising a group of unicellular nitrogen-fixing Cyanobacteria.</title>
        <authorList>
            <person name="Bandyopadhyay A."/>
            <person name="Elvitigala T."/>
            <person name="Welsh E."/>
            <person name="Stockel J."/>
            <person name="Liberton M."/>
            <person name="Min H."/>
            <person name="Sherman L.A."/>
            <person name="Pakrasi H.B."/>
        </authorList>
    </citation>
    <scope>NUCLEOTIDE SEQUENCE [LARGE SCALE GENOMIC DNA]</scope>
    <source>
        <strain evidence="18">PCC 8801</strain>
    </source>
</reference>
<dbReference type="GO" id="GO:0000155">
    <property type="term" value="F:phosphorelay sensor kinase activity"/>
    <property type="evidence" value="ECO:0007669"/>
    <property type="project" value="InterPro"/>
</dbReference>
<dbReference type="SMART" id="SM00448">
    <property type="entry name" value="REC"/>
    <property type="match status" value="1"/>
</dbReference>
<dbReference type="PROSITE" id="PS50109">
    <property type="entry name" value="HIS_KIN"/>
    <property type="match status" value="1"/>
</dbReference>
<dbReference type="KEGG" id="cyp:PCC8801_2088"/>
<evidence type="ECO:0000256" key="5">
    <source>
        <dbReference type="ARBA" id="ARBA00022679"/>
    </source>
</evidence>
<evidence type="ECO:0000313" key="18">
    <source>
        <dbReference type="Proteomes" id="UP000008204"/>
    </source>
</evidence>
<keyword evidence="18" id="KW-1185">Reference proteome</keyword>
<dbReference type="STRING" id="41431.PCC8801_2088"/>
<evidence type="ECO:0000256" key="2">
    <source>
        <dbReference type="ARBA" id="ARBA00004370"/>
    </source>
</evidence>
<dbReference type="Proteomes" id="UP000008204">
    <property type="component" value="Chromosome"/>
</dbReference>
<dbReference type="CDD" id="cd16922">
    <property type="entry name" value="HATPase_EvgS-ArcB-TorS-like"/>
    <property type="match status" value="1"/>
</dbReference>
<dbReference type="InterPro" id="IPR001789">
    <property type="entry name" value="Sig_transdc_resp-reg_receiver"/>
</dbReference>
<dbReference type="Gene3D" id="1.10.287.130">
    <property type="match status" value="1"/>
</dbReference>
<evidence type="ECO:0000256" key="6">
    <source>
        <dbReference type="ARBA" id="ARBA00022692"/>
    </source>
</evidence>
<dbReference type="InterPro" id="IPR005467">
    <property type="entry name" value="His_kinase_dom"/>
</dbReference>
<dbReference type="EMBL" id="CP001287">
    <property type="protein sequence ID" value="ACK66120.1"/>
    <property type="molecule type" value="Genomic_DNA"/>
</dbReference>
<evidence type="ECO:0000259" key="16">
    <source>
        <dbReference type="PROSITE" id="PS50839"/>
    </source>
</evidence>
<dbReference type="SUPFAM" id="SSF52172">
    <property type="entry name" value="CheY-like"/>
    <property type="match status" value="1"/>
</dbReference>
<dbReference type="Gene3D" id="3.40.50.2300">
    <property type="match status" value="1"/>
</dbReference>
<dbReference type="SUPFAM" id="SSF47384">
    <property type="entry name" value="Homodimeric domain of signal transducing histidine kinase"/>
    <property type="match status" value="1"/>
</dbReference>
<dbReference type="GO" id="GO:0016020">
    <property type="term" value="C:membrane"/>
    <property type="evidence" value="ECO:0007669"/>
    <property type="project" value="UniProtKB-SubCell"/>
</dbReference>
<dbReference type="InterPro" id="IPR006189">
    <property type="entry name" value="CHASE_dom"/>
</dbReference>
<evidence type="ECO:0000256" key="12">
    <source>
        <dbReference type="SAM" id="Coils"/>
    </source>
</evidence>
<keyword evidence="10 13" id="KW-0472">Membrane</keyword>
<dbReference type="Pfam" id="PF02518">
    <property type="entry name" value="HATPase_c"/>
    <property type="match status" value="1"/>
</dbReference>
<keyword evidence="6 13" id="KW-0812">Transmembrane</keyword>
<feature type="domain" description="CHASE" evidence="16">
    <location>
        <begin position="85"/>
        <end position="273"/>
    </location>
</feature>
<dbReference type="eggNOG" id="COG0745">
    <property type="taxonomic scope" value="Bacteria"/>
</dbReference>
<dbReference type="PROSITE" id="PS50839">
    <property type="entry name" value="CHASE"/>
    <property type="match status" value="1"/>
</dbReference>
<dbReference type="PROSITE" id="PS50110">
    <property type="entry name" value="RESPONSE_REGULATORY"/>
    <property type="match status" value="1"/>
</dbReference>
<sequence length="857" mass="97056">MRLLSYFLLLMTPPSARDHPYLPLSVSLIIGGLLTAITTLMVGNWELKSAQHQFEEQADHLSQHLQSHLDQYTQVTNALGIFYKASDNVTREDFHTFARPWLKKYPEILGITWVKRVPAAERSVYEQAMKAEGLTQFKIHGENWQPIGQKSEYFPITYGEPPHIYQSYLGFDVGERDFLRPFLDKARDSGEIVATHTLPLLTGKNGFALFNPIYRPGTSLTTTRERQREFMGVVTTVYQLKNLLEKTLKDIPHYQLSFYLLDTSAKANNRLLLTFDGKTRTLSTPDQTQASYVVPLICKRLVDCERSLKVADHQWTLMIIPDVNLARLLLSSGIILLLGFSLTGLLVMYLWQTLAEKAHIEKLVTERTAELRQAKDELEIRVQERTAELQAANESKNELLSQIGHEFRTPLTIILGFIDLLDRDRTLNPQQQENLAIMRRSGEYLLSLFAEILEISRLETHKNALNLTSVNLHSLVNSVMEIVGIKAQGKNLPVVAYIAPELPQYIKIDENKVRQILINLLDNAIKFTDEGLISLRIISEDPEMISQSSPQITFEVQDTGSGISPEIQAKVFEPFVRGSTGKGAGLGLSIAQKLVQLMEGEITLVSPVQDQKGTLIRFHLPLMVPESTDVPQLEPIQQIIGLAPNQPAYRLLVMENQAENGQLLTQLLTSLGFQVQAASSPEQVIEICYDWRPHLIIIDTQISCKDGYQFLQPIKRELIHPHPTIIIGLTTYDGDFRTRSALASVCDETLRQPFDTERLLQKIGSYLGISYEYEICQSLPLDQESIELTLQPSSLEVMPLEWINAVYQAASEGNSQELYQLIEKIPPHNQSLLVAMTELVNHFNFRQIRKLSLLNGK</sequence>
<dbReference type="Gene3D" id="3.30.565.10">
    <property type="entry name" value="Histidine kinase-like ATPase, C-terminal domain"/>
    <property type="match status" value="1"/>
</dbReference>
<name>B7JZX3_RIPO1</name>
<keyword evidence="12" id="KW-0175">Coiled coil</keyword>
<keyword evidence="9" id="KW-0902">Two-component regulatory system</keyword>
<keyword evidence="8 13" id="KW-1133">Transmembrane helix</keyword>
<feature type="transmembrane region" description="Helical" evidence="13">
    <location>
        <begin position="328"/>
        <end position="351"/>
    </location>
</feature>
<evidence type="ECO:0000256" key="7">
    <source>
        <dbReference type="ARBA" id="ARBA00022777"/>
    </source>
</evidence>
<evidence type="ECO:0000259" key="14">
    <source>
        <dbReference type="PROSITE" id="PS50109"/>
    </source>
</evidence>
<keyword evidence="5" id="KW-0808">Transferase</keyword>
<feature type="transmembrane region" description="Helical" evidence="13">
    <location>
        <begin position="26"/>
        <end position="45"/>
    </location>
</feature>
<dbReference type="InterPro" id="IPR036097">
    <property type="entry name" value="HisK_dim/P_sf"/>
</dbReference>
<gene>
    <name evidence="17" type="ordered locus">PCC8801_2088</name>
</gene>
<comment type="catalytic activity">
    <reaction evidence="1">
        <text>ATP + protein L-histidine = ADP + protein N-phospho-L-histidine.</text>
        <dbReference type="EC" id="2.7.13.3"/>
    </reaction>
</comment>